<accession>C5C5U7</accession>
<keyword evidence="3" id="KW-0804">Transcription</keyword>
<organism evidence="6 7">
    <name type="scientific">Beutenbergia cavernae (strain ATCC BAA-8 / DSM 12333 / CCUG 43141 / JCM 11478 / NBRC 16432 / NCIMB 13614 / HKI 0122)</name>
    <dbReference type="NCBI Taxonomy" id="471853"/>
    <lineage>
        <taxon>Bacteria</taxon>
        <taxon>Bacillati</taxon>
        <taxon>Actinomycetota</taxon>
        <taxon>Actinomycetes</taxon>
        <taxon>Micrococcales</taxon>
        <taxon>Beutenbergiaceae</taxon>
        <taxon>Beutenbergia</taxon>
    </lineage>
</organism>
<dbReference type="KEGG" id="bcv:Bcav_4064"/>
<gene>
    <name evidence="6" type="ordered locus">Bcav_4064</name>
</gene>
<dbReference type="STRING" id="471853.Bcav_4064"/>
<dbReference type="HOGENOM" id="CLU_069356_17_1_11"/>
<dbReference type="InterPro" id="IPR001647">
    <property type="entry name" value="HTH_TetR"/>
</dbReference>
<feature type="DNA-binding region" description="H-T-H motif" evidence="4">
    <location>
        <begin position="41"/>
        <end position="60"/>
    </location>
</feature>
<dbReference type="SUPFAM" id="SSF48498">
    <property type="entry name" value="Tetracyclin repressor-like, C-terminal domain"/>
    <property type="match status" value="1"/>
</dbReference>
<dbReference type="Pfam" id="PF21597">
    <property type="entry name" value="TetR_C_43"/>
    <property type="match status" value="1"/>
</dbReference>
<sequence>MSDVEAELVPRRAMRADARRNYDALLVAARDAFATGGVQASLEDIARRAGVGVGTLYRHFPTRQDLLRSVYLDEVTALVRFAEEQPGADAWDALVAWLRRFVEYVGTKRALAEGLRFDEPVMRSARDRMMAAGAPLLARAQEAGVARDELDIDDVVSLVLGIVMMNADDRERLERLLRVGLDGLRAPAGR</sequence>
<keyword evidence="7" id="KW-1185">Reference proteome</keyword>
<dbReference type="OrthoDB" id="3192968at2"/>
<dbReference type="InterPro" id="IPR050109">
    <property type="entry name" value="HTH-type_TetR-like_transc_reg"/>
</dbReference>
<dbReference type="Gene3D" id="1.10.357.10">
    <property type="entry name" value="Tetracycline Repressor, domain 2"/>
    <property type="match status" value="1"/>
</dbReference>
<dbReference type="EMBL" id="CP001618">
    <property type="protein sequence ID" value="ACQ82305.1"/>
    <property type="molecule type" value="Genomic_DNA"/>
</dbReference>
<dbReference type="GO" id="GO:0003700">
    <property type="term" value="F:DNA-binding transcription factor activity"/>
    <property type="evidence" value="ECO:0007669"/>
    <property type="project" value="TreeGrafter"/>
</dbReference>
<dbReference type="PRINTS" id="PR00455">
    <property type="entry name" value="HTHTETR"/>
</dbReference>
<name>C5C5U7_BEUC1</name>
<evidence type="ECO:0000313" key="7">
    <source>
        <dbReference type="Proteomes" id="UP000007962"/>
    </source>
</evidence>
<evidence type="ECO:0000256" key="4">
    <source>
        <dbReference type="PROSITE-ProRule" id="PRU00335"/>
    </source>
</evidence>
<dbReference type="SUPFAM" id="SSF46689">
    <property type="entry name" value="Homeodomain-like"/>
    <property type="match status" value="1"/>
</dbReference>
<evidence type="ECO:0000259" key="5">
    <source>
        <dbReference type="PROSITE" id="PS50977"/>
    </source>
</evidence>
<dbReference type="PROSITE" id="PS50977">
    <property type="entry name" value="HTH_TETR_2"/>
    <property type="match status" value="1"/>
</dbReference>
<dbReference type="Proteomes" id="UP000007962">
    <property type="component" value="Chromosome"/>
</dbReference>
<evidence type="ECO:0000256" key="2">
    <source>
        <dbReference type="ARBA" id="ARBA00023125"/>
    </source>
</evidence>
<dbReference type="InterPro" id="IPR049445">
    <property type="entry name" value="TetR_SbtR-like_C"/>
</dbReference>
<dbReference type="PANTHER" id="PTHR30055">
    <property type="entry name" value="HTH-TYPE TRANSCRIPTIONAL REGULATOR RUTR"/>
    <property type="match status" value="1"/>
</dbReference>
<evidence type="ECO:0000256" key="1">
    <source>
        <dbReference type="ARBA" id="ARBA00023015"/>
    </source>
</evidence>
<dbReference type="PANTHER" id="PTHR30055:SF234">
    <property type="entry name" value="HTH-TYPE TRANSCRIPTIONAL REGULATOR BETI"/>
    <property type="match status" value="1"/>
</dbReference>
<reference evidence="6 7" key="1">
    <citation type="journal article" date="2009" name="Stand. Genomic Sci.">
        <title>Complete genome sequence of Beutenbergia cavernae type strain (HKI 0122).</title>
        <authorList>
            <person name="Land M."/>
            <person name="Pukall R."/>
            <person name="Abt B."/>
            <person name="Goker M."/>
            <person name="Rohde M."/>
            <person name="Glavina Del Rio T."/>
            <person name="Tice H."/>
            <person name="Copeland A."/>
            <person name="Cheng J.F."/>
            <person name="Lucas S."/>
            <person name="Chen F."/>
            <person name="Nolan M."/>
            <person name="Bruce D."/>
            <person name="Goodwin L."/>
            <person name="Pitluck S."/>
            <person name="Ivanova N."/>
            <person name="Mavromatis K."/>
            <person name="Ovchinnikova G."/>
            <person name="Pati A."/>
            <person name="Chen A."/>
            <person name="Palaniappan K."/>
            <person name="Hauser L."/>
            <person name="Chang Y.J."/>
            <person name="Jefferies C.C."/>
            <person name="Saunders E."/>
            <person name="Brettin T."/>
            <person name="Detter J.C."/>
            <person name="Han C."/>
            <person name="Chain P."/>
            <person name="Bristow J."/>
            <person name="Eisen J.A."/>
            <person name="Markowitz V."/>
            <person name="Hugenholtz P."/>
            <person name="Kyrpides N.C."/>
            <person name="Klenk H.P."/>
            <person name="Lapidus A."/>
        </authorList>
    </citation>
    <scope>NUCLEOTIDE SEQUENCE [LARGE SCALE GENOMIC DNA]</scope>
    <source>
        <strain evidence="7">ATCC BAA-8 / DSM 12333 / NBRC 16432</strain>
    </source>
</reference>
<keyword evidence="1" id="KW-0805">Transcription regulation</keyword>
<dbReference type="AlphaFoldDB" id="C5C5U7"/>
<dbReference type="eggNOG" id="COG1309">
    <property type="taxonomic scope" value="Bacteria"/>
</dbReference>
<evidence type="ECO:0000256" key="3">
    <source>
        <dbReference type="ARBA" id="ARBA00023163"/>
    </source>
</evidence>
<dbReference type="RefSeq" id="WP_015884542.1">
    <property type="nucleotide sequence ID" value="NC_012669.1"/>
</dbReference>
<feature type="domain" description="HTH tetR-type" evidence="5">
    <location>
        <begin position="19"/>
        <end position="78"/>
    </location>
</feature>
<evidence type="ECO:0000313" key="6">
    <source>
        <dbReference type="EMBL" id="ACQ82305.1"/>
    </source>
</evidence>
<dbReference type="InterPro" id="IPR009057">
    <property type="entry name" value="Homeodomain-like_sf"/>
</dbReference>
<keyword evidence="2 4" id="KW-0238">DNA-binding</keyword>
<proteinExistence type="predicted"/>
<protein>
    <submittedName>
        <fullName evidence="6">Regulatory protein TetR</fullName>
    </submittedName>
</protein>
<dbReference type="InterPro" id="IPR036271">
    <property type="entry name" value="Tet_transcr_reg_TetR-rel_C_sf"/>
</dbReference>
<dbReference type="Pfam" id="PF00440">
    <property type="entry name" value="TetR_N"/>
    <property type="match status" value="1"/>
</dbReference>
<dbReference type="GO" id="GO:0000976">
    <property type="term" value="F:transcription cis-regulatory region binding"/>
    <property type="evidence" value="ECO:0007669"/>
    <property type="project" value="TreeGrafter"/>
</dbReference>